<keyword evidence="1" id="KW-0812">Transmembrane</keyword>
<accession>A0A1G6UVU2</accession>
<protein>
    <recommendedName>
        <fullName evidence="4">DUF4227 domain-containing protein</fullName>
    </recommendedName>
</protein>
<name>A0A1G6UVU2_9BACI</name>
<dbReference type="EMBL" id="FMZB01000011">
    <property type="protein sequence ID" value="SDD45383.1"/>
    <property type="molecule type" value="Genomic_DNA"/>
</dbReference>
<proteinExistence type="predicted"/>
<dbReference type="Proteomes" id="UP000198666">
    <property type="component" value="Unassembled WGS sequence"/>
</dbReference>
<dbReference type="OrthoDB" id="2691647at2"/>
<gene>
    <name evidence="2" type="ORF">SAMN05421663_11130</name>
</gene>
<evidence type="ECO:0008006" key="4">
    <source>
        <dbReference type="Google" id="ProtNLM"/>
    </source>
</evidence>
<dbReference type="AlphaFoldDB" id="A0A1G6UVU2"/>
<dbReference type="InterPro" id="IPR025321">
    <property type="entry name" value="DUF4227"/>
</dbReference>
<keyword evidence="1" id="KW-1133">Transmembrane helix</keyword>
<keyword evidence="1" id="KW-0472">Membrane</keyword>
<evidence type="ECO:0000313" key="3">
    <source>
        <dbReference type="Proteomes" id="UP000198666"/>
    </source>
</evidence>
<evidence type="ECO:0000313" key="2">
    <source>
        <dbReference type="EMBL" id="SDD45383.1"/>
    </source>
</evidence>
<keyword evidence="3" id="KW-1185">Reference proteome</keyword>
<sequence>MKRFIFDTGKLLLVFVACSAFFYFGLRFIHSEYESYHRYDPPEGNAVKVAAMEQESLVDRMTLFFRLGE</sequence>
<feature type="transmembrane region" description="Helical" evidence="1">
    <location>
        <begin position="12"/>
        <end position="30"/>
    </location>
</feature>
<dbReference type="Pfam" id="PF14004">
    <property type="entry name" value="DUF4227"/>
    <property type="match status" value="1"/>
</dbReference>
<organism evidence="2 3">
    <name type="scientific">Terribacillus halophilus</name>
    <dbReference type="NCBI Taxonomy" id="361279"/>
    <lineage>
        <taxon>Bacteria</taxon>
        <taxon>Bacillati</taxon>
        <taxon>Bacillota</taxon>
        <taxon>Bacilli</taxon>
        <taxon>Bacillales</taxon>
        <taxon>Bacillaceae</taxon>
        <taxon>Terribacillus</taxon>
    </lineage>
</organism>
<dbReference type="STRING" id="361279.SAMN05421663_11130"/>
<evidence type="ECO:0000256" key="1">
    <source>
        <dbReference type="SAM" id="Phobius"/>
    </source>
</evidence>
<dbReference type="RefSeq" id="WP_093728293.1">
    <property type="nucleotide sequence ID" value="NZ_FMZB01000011.1"/>
</dbReference>
<reference evidence="3" key="1">
    <citation type="submission" date="2016-10" db="EMBL/GenBank/DDBJ databases">
        <authorList>
            <person name="Varghese N."/>
            <person name="Submissions S."/>
        </authorList>
    </citation>
    <scope>NUCLEOTIDE SEQUENCE [LARGE SCALE GENOMIC DNA]</scope>
    <source>
        <strain evidence="3">DSM 21620</strain>
    </source>
</reference>